<dbReference type="GO" id="GO:0003677">
    <property type="term" value="F:DNA binding"/>
    <property type="evidence" value="ECO:0007669"/>
    <property type="project" value="InterPro"/>
</dbReference>
<comment type="caution">
    <text evidence="2">The sequence shown here is derived from an EMBL/GenBank/DDBJ whole genome shotgun (WGS) entry which is preliminary data.</text>
</comment>
<reference evidence="2 3" key="1">
    <citation type="journal article" date="2018" name="Nat. Biotechnol.">
        <title>A standardized bacterial taxonomy based on genome phylogeny substantially revises the tree of life.</title>
        <authorList>
            <person name="Parks D.H."/>
            <person name="Chuvochina M."/>
            <person name="Waite D.W."/>
            <person name="Rinke C."/>
            <person name="Skarshewski A."/>
            <person name="Chaumeil P.A."/>
            <person name="Hugenholtz P."/>
        </authorList>
    </citation>
    <scope>NUCLEOTIDE SEQUENCE [LARGE SCALE GENOMIC DNA]</scope>
    <source>
        <strain evidence="2">UBA11978</strain>
    </source>
</reference>
<dbReference type="EMBL" id="DNAN01000485">
    <property type="protein sequence ID" value="HAW76746.1"/>
    <property type="molecule type" value="Genomic_DNA"/>
</dbReference>
<evidence type="ECO:0000313" key="3">
    <source>
        <dbReference type="Proteomes" id="UP000263517"/>
    </source>
</evidence>
<evidence type="ECO:0000259" key="1">
    <source>
        <dbReference type="SMART" id="SM01321"/>
    </source>
</evidence>
<dbReference type="Proteomes" id="UP000263517">
    <property type="component" value="Unassembled WGS sequence"/>
</dbReference>
<proteinExistence type="predicted"/>
<dbReference type="RefSeq" id="WP_272965683.1">
    <property type="nucleotide sequence ID" value="NZ_CALBIY010000103.1"/>
</dbReference>
<sequence>MPQPRKSLICLESTPYYHCVSRCVRRAYLCGVDELTGKCYEHRRQVIEDRALKLSTSFAIDICAFAIMSNHTHLVLHVNKAKALALNNDEVLARWHRFHKGTVLSRRYVDTKQRHTLSEAELKSVEALVKVYRQRLYSISWFMRLLNEYIARMANKEDECTGHFWEGRFKSQALLDEAALLACMAYVDLNPIRAGVAKTLETSPHTSIKRRIKAVKNNVQPKKLMPFIGSRERTHIGLRFELKDYLQLVDDTGRSIRQDKPGSISANSEPILTRAGLTEVSWQLMVNTIETQFSTSVSVSILEHKKCA</sequence>
<dbReference type="STRING" id="589873.EP12_12940"/>
<dbReference type="InterPro" id="IPR002686">
    <property type="entry name" value="Transposase_17"/>
</dbReference>
<dbReference type="SMART" id="SM01321">
    <property type="entry name" value="Y1_Tnp"/>
    <property type="match status" value="1"/>
</dbReference>
<dbReference type="GO" id="GO:0006313">
    <property type="term" value="P:DNA transposition"/>
    <property type="evidence" value="ECO:0007669"/>
    <property type="project" value="InterPro"/>
</dbReference>
<dbReference type="PANTHER" id="PTHR34322:SF2">
    <property type="entry name" value="TRANSPOSASE IS200-LIKE DOMAIN-CONTAINING PROTEIN"/>
    <property type="match status" value="1"/>
</dbReference>
<evidence type="ECO:0000313" key="2">
    <source>
        <dbReference type="EMBL" id="HAW76746.1"/>
    </source>
</evidence>
<gene>
    <name evidence="2" type="ORF">DCW74_13545</name>
</gene>
<dbReference type="GO" id="GO:0004803">
    <property type="term" value="F:transposase activity"/>
    <property type="evidence" value="ECO:0007669"/>
    <property type="project" value="InterPro"/>
</dbReference>
<protein>
    <submittedName>
        <fullName evidence="2">Transposase</fullName>
    </submittedName>
</protein>
<feature type="domain" description="Transposase IS200-like" evidence="1">
    <location>
        <begin position="12"/>
        <end position="190"/>
    </location>
</feature>
<dbReference type="AlphaFoldDB" id="A0A350P629"/>
<dbReference type="PANTHER" id="PTHR34322">
    <property type="entry name" value="TRANSPOSASE, Y1_TNP DOMAIN-CONTAINING"/>
    <property type="match status" value="1"/>
</dbReference>
<dbReference type="Gene3D" id="3.30.70.1290">
    <property type="entry name" value="Transposase IS200-like"/>
    <property type="match status" value="1"/>
</dbReference>
<name>A0A350P629_9ALTE</name>
<dbReference type="InterPro" id="IPR036515">
    <property type="entry name" value="Transposase_17_sf"/>
</dbReference>
<accession>A0A350P629</accession>
<organism evidence="2 3">
    <name type="scientific">Alteromonas australica</name>
    <dbReference type="NCBI Taxonomy" id="589873"/>
    <lineage>
        <taxon>Bacteria</taxon>
        <taxon>Pseudomonadati</taxon>
        <taxon>Pseudomonadota</taxon>
        <taxon>Gammaproteobacteria</taxon>
        <taxon>Alteromonadales</taxon>
        <taxon>Alteromonadaceae</taxon>
        <taxon>Alteromonas/Salinimonas group</taxon>
        <taxon>Alteromonas</taxon>
    </lineage>
</organism>
<dbReference type="SUPFAM" id="SSF143422">
    <property type="entry name" value="Transposase IS200-like"/>
    <property type="match status" value="1"/>
</dbReference>